<comment type="caution">
    <text evidence="2">The sequence shown here is derived from an EMBL/GenBank/DDBJ whole genome shotgun (WGS) entry which is preliminary data.</text>
</comment>
<evidence type="ECO:0008006" key="4">
    <source>
        <dbReference type="Google" id="ProtNLM"/>
    </source>
</evidence>
<keyword evidence="1" id="KW-0472">Membrane</keyword>
<evidence type="ECO:0000256" key="1">
    <source>
        <dbReference type="SAM" id="Phobius"/>
    </source>
</evidence>
<evidence type="ECO:0000313" key="3">
    <source>
        <dbReference type="Proteomes" id="UP001605036"/>
    </source>
</evidence>
<reference evidence="2 3" key="1">
    <citation type="submission" date="2024-09" db="EMBL/GenBank/DDBJ databases">
        <title>Chromosome-scale assembly of Riccia fluitans.</title>
        <authorList>
            <person name="Paukszto L."/>
            <person name="Sawicki J."/>
            <person name="Karawczyk K."/>
            <person name="Piernik-Szablinska J."/>
            <person name="Szczecinska M."/>
            <person name="Mazdziarz M."/>
        </authorList>
    </citation>
    <scope>NUCLEOTIDE SEQUENCE [LARGE SCALE GENOMIC DNA]</scope>
    <source>
        <strain evidence="2">Rf_01</strain>
        <tissue evidence="2">Aerial parts of the thallus</tissue>
    </source>
</reference>
<name>A0ABD1Y865_9MARC</name>
<keyword evidence="1" id="KW-1133">Transmembrane helix</keyword>
<dbReference type="AlphaFoldDB" id="A0ABD1Y865"/>
<dbReference type="Proteomes" id="UP001605036">
    <property type="component" value="Unassembled WGS sequence"/>
</dbReference>
<gene>
    <name evidence="2" type="ORF">R1flu_003153</name>
</gene>
<protein>
    <recommendedName>
        <fullName evidence="4">Lectin</fullName>
    </recommendedName>
</protein>
<keyword evidence="1" id="KW-0812">Transmembrane</keyword>
<feature type="transmembrane region" description="Helical" evidence="1">
    <location>
        <begin position="20"/>
        <end position="42"/>
    </location>
</feature>
<sequence>MIGPFLQTPKEKAFVKQHGFVVTTEYLLLSVPLSSTLSIASSRKMVKVIADDKILRLVSLVSLALLSGAGAVDIIFYKNSQACDGAGYSFNGVSKQVCCIVSADDGGSVLFRDMDGCKTSVVYNNGGCDSNSVGSGTGNLCYVGGGYTSGYWYQSCRRRSLLSFVSSVDTSSCNGKAGKPTGIVFTEDSKSGSWKLTSPDAVGLLSQLESLPQGEKVNWLKAKGAIFDPSTAS</sequence>
<evidence type="ECO:0000313" key="2">
    <source>
        <dbReference type="EMBL" id="KAL2622948.1"/>
    </source>
</evidence>
<dbReference type="EMBL" id="JBHFFA010000006">
    <property type="protein sequence ID" value="KAL2622948.1"/>
    <property type="molecule type" value="Genomic_DNA"/>
</dbReference>
<feature type="transmembrane region" description="Helical" evidence="1">
    <location>
        <begin position="54"/>
        <end position="77"/>
    </location>
</feature>
<accession>A0ABD1Y865</accession>
<keyword evidence="3" id="KW-1185">Reference proteome</keyword>
<organism evidence="2 3">
    <name type="scientific">Riccia fluitans</name>
    <dbReference type="NCBI Taxonomy" id="41844"/>
    <lineage>
        <taxon>Eukaryota</taxon>
        <taxon>Viridiplantae</taxon>
        <taxon>Streptophyta</taxon>
        <taxon>Embryophyta</taxon>
        <taxon>Marchantiophyta</taxon>
        <taxon>Marchantiopsida</taxon>
        <taxon>Marchantiidae</taxon>
        <taxon>Marchantiales</taxon>
        <taxon>Ricciaceae</taxon>
        <taxon>Riccia</taxon>
    </lineage>
</organism>
<proteinExistence type="predicted"/>